<feature type="compositionally biased region" description="Low complexity" evidence="1">
    <location>
        <begin position="24"/>
        <end position="60"/>
    </location>
</feature>
<gene>
    <name evidence="3" type="ORF">KDK95_33815</name>
</gene>
<keyword evidence="2" id="KW-0472">Membrane</keyword>
<name>A0A941EH41_9ACTN</name>
<evidence type="ECO:0000313" key="3">
    <source>
        <dbReference type="EMBL" id="MBR7831331.1"/>
    </source>
</evidence>
<dbReference type="RefSeq" id="WP_212522441.1">
    <property type="nucleotide sequence ID" value="NZ_JAGSOH010000215.1"/>
</dbReference>
<evidence type="ECO:0000256" key="1">
    <source>
        <dbReference type="SAM" id="MobiDB-lite"/>
    </source>
</evidence>
<sequence>MAEQTENSGAGTRLADRPVQSGPAAGSSATATAKSSATALPGSRGARGQAGATGATPTTSKPIPFAAVSFVCGLVGLLVANLVLGPLAIVLGVIGVRSDRSRRFRAVLGILLGAADIAVFLLLAAHSAHSGTHGSLSWNFFSN</sequence>
<keyword evidence="2" id="KW-0812">Transmembrane</keyword>
<comment type="caution">
    <text evidence="3">The sequence shown here is derived from an EMBL/GenBank/DDBJ whole genome shotgun (WGS) entry which is preliminary data.</text>
</comment>
<organism evidence="3 4">
    <name type="scientific">Actinospica acidithermotolerans</name>
    <dbReference type="NCBI Taxonomy" id="2828514"/>
    <lineage>
        <taxon>Bacteria</taxon>
        <taxon>Bacillati</taxon>
        <taxon>Actinomycetota</taxon>
        <taxon>Actinomycetes</taxon>
        <taxon>Catenulisporales</taxon>
        <taxon>Actinospicaceae</taxon>
        <taxon>Actinospica</taxon>
    </lineage>
</organism>
<evidence type="ECO:0000256" key="2">
    <source>
        <dbReference type="SAM" id="Phobius"/>
    </source>
</evidence>
<feature type="transmembrane region" description="Helical" evidence="2">
    <location>
        <begin position="106"/>
        <end position="128"/>
    </location>
</feature>
<reference evidence="3" key="1">
    <citation type="submission" date="2021-04" db="EMBL/GenBank/DDBJ databases">
        <title>Genome based classification of Actinospica acidithermotolerans sp. nov., an actinobacterium isolated from an Indonesian hot spring.</title>
        <authorList>
            <person name="Kusuma A.B."/>
            <person name="Putra K.E."/>
            <person name="Nafisah S."/>
            <person name="Loh J."/>
            <person name="Nouioui I."/>
            <person name="Goodfellow M."/>
        </authorList>
    </citation>
    <scope>NUCLEOTIDE SEQUENCE</scope>
    <source>
        <strain evidence="3">MGRD01-02</strain>
    </source>
</reference>
<evidence type="ECO:0008006" key="5">
    <source>
        <dbReference type="Google" id="ProtNLM"/>
    </source>
</evidence>
<protein>
    <recommendedName>
        <fullName evidence="5">DUF4190 domain-containing protein</fullName>
    </recommendedName>
</protein>
<evidence type="ECO:0000313" key="4">
    <source>
        <dbReference type="Proteomes" id="UP000676325"/>
    </source>
</evidence>
<keyword evidence="2" id="KW-1133">Transmembrane helix</keyword>
<feature type="compositionally biased region" description="Polar residues" evidence="1">
    <location>
        <begin position="1"/>
        <end position="10"/>
    </location>
</feature>
<proteinExistence type="predicted"/>
<feature type="region of interest" description="Disordered" evidence="1">
    <location>
        <begin position="1"/>
        <end position="62"/>
    </location>
</feature>
<dbReference type="Proteomes" id="UP000676325">
    <property type="component" value="Unassembled WGS sequence"/>
</dbReference>
<dbReference type="EMBL" id="JAGSOH010000215">
    <property type="protein sequence ID" value="MBR7831331.1"/>
    <property type="molecule type" value="Genomic_DNA"/>
</dbReference>
<accession>A0A941EH41</accession>
<keyword evidence="4" id="KW-1185">Reference proteome</keyword>
<dbReference type="AlphaFoldDB" id="A0A941EH41"/>
<feature type="transmembrane region" description="Helical" evidence="2">
    <location>
        <begin position="65"/>
        <end position="94"/>
    </location>
</feature>